<dbReference type="Proteomes" id="UP000031950">
    <property type="component" value="Unassembled WGS sequence"/>
</dbReference>
<dbReference type="STRING" id="135826.KP77_24850"/>
<dbReference type="InterPro" id="IPR006485">
    <property type="entry name" value="Phage-like_holin"/>
</dbReference>
<sequence length="94" mass="10468">MKINWKVRFKSKEFWIRLIIAVFGPILAYFGLSIDDLTTWQSVGDLLINAVSNPAVIIAVILSVLNIFPDPTTAGLSDSKQALTYKAPRKDGFK</sequence>
<gene>
    <name evidence="2" type="ORF">KP77_24850</name>
</gene>
<dbReference type="AlphaFoldDB" id="A0A0C2VD91"/>
<accession>A0A0C2VD91</accession>
<evidence type="ECO:0000313" key="3">
    <source>
        <dbReference type="Proteomes" id="UP000031950"/>
    </source>
</evidence>
<dbReference type="PATRIC" id="fig|135826.4.peg.2476"/>
<dbReference type="OrthoDB" id="3176072at2"/>
<organism evidence="2 3">
    <name type="scientific">Jeotgalibacillus alimentarius</name>
    <dbReference type="NCBI Taxonomy" id="135826"/>
    <lineage>
        <taxon>Bacteria</taxon>
        <taxon>Bacillati</taxon>
        <taxon>Bacillota</taxon>
        <taxon>Bacilli</taxon>
        <taxon>Bacillales</taxon>
        <taxon>Caryophanaceae</taxon>
        <taxon>Jeotgalibacillus</taxon>
    </lineage>
</organism>
<evidence type="ECO:0000256" key="1">
    <source>
        <dbReference type="SAM" id="Phobius"/>
    </source>
</evidence>
<keyword evidence="3" id="KW-1185">Reference proteome</keyword>
<dbReference type="EMBL" id="JXRQ01000024">
    <property type="protein sequence ID" value="KIL46917.1"/>
    <property type="molecule type" value="Genomic_DNA"/>
</dbReference>
<protein>
    <submittedName>
        <fullName evidence="2">Holin</fullName>
    </submittedName>
</protein>
<evidence type="ECO:0000313" key="2">
    <source>
        <dbReference type="EMBL" id="KIL46917.1"/>
    </source>
</evidence>
<proteinExistence type="predicted"/>
<name>A0A0C2VD91_9BACL</name>
<dbReference type="Pfam" id="PF04531">
    <property type="entry name" value="Phage_holin_1"/>
    <property type="match status" value="1"/>
</dbReference>
<dbReference type="RefSeq" id="WP_052474159.1">
    <property type="nucleotide sequence ID" value="NZ_JXRQ01000024.1"/>
</dbReference>
<comment type="caution">
    <text evidence="2">The sequence shown here is derived from an EMBL/GenBank/DDBJ whole genome shotgun (WGS) entry which is preliminary data.</text>
</comment>
<dbReference type="NCBIfam" id="TIGR01598">
    <property type="entry name" value="holin_phiLC3"/>
    <property type="match status" value="1"/>
</dbReference>
<keyword evidence="1" id="KW-0472">Membrane</keyword>
<keyword evidence="1" id="KW-1133">Transmembrane helix</keyword>
<feature type="transmembrane region" description="Helical" evidence="1">
    <location>
        <begin position="46"/>
        <end position="68"/>
    </location>
</feature>
<reference evidence="2 3" key="1">
    <citation type="submission" date="2015-01" db="EMBL/GenBank/DDBJ databases">
        <title>Genome sequence of Jeotgalibacillus alimentarius.</title>
        <authorList>
            <person name="Goh K.M."/>
            <person name="Chan K.-G."/>
            <person name="Yaakop A.S."/>
            <person name="Ee R."/>
            <person name="Gan H.M."/>
            <person name="Chan C.S."/>
        </authorList>
    </citation>
    <scope>NUCLEOTIDE SEQUENCE [LARGE SCALE GENOMIC DNA]</scope>
    <source>
        <strain evidence="2 3">YKJ-13</strain>
    </source>
</reference>
<keyword evidence="1" id="KW-0812">Transmembrane</keyword>
<feature type="transmembrane region" description="Helical" evidence="1">
    <location>
        <begin position="14"/>
        <end position="34"/>
    </location>
</feature>